<name>A0A1E3WDZ8_9HYPH</name>
<dbReference type="CDD" id="cd13654">
    <property type="entry name" value="PBP2_phosphate_like_2"/>
    <property type="match status" value="1"/>
</dbReference>
<dbReference type="Gene3D" id="3.40.190.10">
    <property type="entry name" value="Periplasmic binding protein-like II"/>
    <property type="match status" value="2"/>
</dbReference>
<proteinExistence type="predicted"/>
<feature type="chain" id="PRO_5009139247" evidence="2">
    <location>
        <begin position="25"/>
        <end position="345"/>
    </location>
</feature>
<keyword evidence="5" id="KW-1185">Reference proteome</keyword>
<dbReference type="PANTHER" id="PTHR30570:SF1">
    <property type="entry name" value="PHOSPHATE-BINDING PROTEIN PSTS"/>
    <property type="match status" value="1"/>
</dbReference>
<dbReference type="AlphaFoldDB" id="A0A1E3WDZ8"/>
<dbReference type="Pfam" id="PF12849">
    <property type="entry name" value="PBP_like_2"/>
    <property type="match status" value="1"/>
</dbReference>
<accession>A0A1E3WDZ8</accession>
<evidence type="ECO:0000313" key="4">
    <source>
        <dbReference type="EMBL" id="ODS04033.1"/>
    </source>
</evidence>
<feature type="signal peptide" evidence="2">
    <location>
        <begin position="1"/>
        <end position="24"/>
    </location>
</feature>
<keyword evidence="1 2" id="KW-0732">Signal</keyword>
<evidence type="ECO:0000256" key="1">
    <source>
        <dbReference type="ARBA" id="ARBA00022729"/>
    </source>
</evidence>
<dbReference type="InterPro" id="IPR050811">
    <property type="entry name" value="Phosphate_ABC_transporter"/>
</dbReference>
<dbReference type="SUPFAM" id="SSF53850">
    <property type="entry name" value="Periplasmic binding protein-like II"/>
    <property type="match status" value="1"/>
</dbReference>
<feature type="domain" description="PBP" evidence="3">
    <location>
        <begin position="22"/>
        <end position="305"/>
    </location>
</feature>
<sequence length="345" mass="37492">MNKFAIAASTLAVAALCTGGPALARDQIKIVGSSTVFPYTQAVAEEFGKKTGKKAPVVESTGTGGGMKIFCQGIGEDKPDITGASRAMKKSEYELCTENGVDDVTEVLIGYDGLSIAQSKKGKPMDLTKEQIFLALASEVPDESGEKLVKNPNKKWSDIDKSLPDTEITVYGPPPTSGTRDAFVELAMHEGCEELEYFKKNEDQVKEKCTPMRQDGPFIEAGENDNLIVQRIEADPNSLGIFGYSFLYENKDKLQGVKVGGTEPGFDTIADGSYGLSRPLFVYIKNPHRKVIAGMDEFITEYVSDDSMGEDGYLHERGLVVLPEDKLKEMQDRATNGKKMAAPTS</sequence>
<dbReference type="Proteomes" id="UP000095042">
    <property type="component" value="Unassembled WGS sequence"/>
</dbReference>
<gene>
    <name evidence="4" type="ORF">AUC71_06385</name>
</gene>
<dbReference type="EMBL" id="LPWD01000025">
    <property type="protein sequence ID" value="ODS04033.1"/>
    <property type="molecule type" value="Genomic_DNA"/>
</dbReference>
<organism evidence="4 5">
    <name type="scientific">Methyloceanibacter marginalis</name>
    <dbReference type="NCBI Taxonomy" id="1774971"/>
    <lineage>
        <taxon>Bacteria</taxon>
        <taxon>Pseudomonadati</taxon>
        <taxon>Pseudomonadota</taxon>
        <taxon>Alphaproteobacteria</taxon>
        <taxon>Hyphomicrobiales</taxon>
        <taxon>Hyphomicrobiaceae</taxon>
        <taxon>Methyloceanibacter</taxon>
    </lineage>
</organism>
<evidence type="ECO:0000313" key="5">
    <source>
        <dbReference type="Proteomes" id="UP000095042"/>
    </source>
</evidence>
<dbReference type="OrthoDB" id="9790048at2"/>
<protein>
    <submittedName>
        <fullName evidence="4">Phosphate ABC transporter substrate-binding protein</fullName>
    </submittedName>
</protein>
<dbReference type="RefSeq" id="WP_069622786.1">
    <property type="nucleotide sequence ID" value="NZ_LPWD01000025.1"/>
</dbReference>
<dbReference type="PANTHER" id="PTHR30570">
    <property type="entry name" value="PERIPLASMIC PHOSPHATE BINDING COMPONENT OF PHOSPHATE ABC TRANSPORTER"/>
    <property type="match status" value="1"/>
</dbReference>
<comment type="caution">
    <text evidence="4">The sequence shown here is derived from an EMBL/GenBank/DDBJ whole genome shotgun (WGS) entry which is preliminary data.</text>
</comment>
<dbReference type="InterPro" id="IPR024370">
    <property type="entry name" value="PBP_domain"/>
</dbReference>
<evidence type="ECO:0000256" key="2">
    <source>
        <dbReference type="SAM" id="SignalP"/>
    </source>
</evidence>
<evidence type="ECO:0000259" key="3">
    <source>
        <dbReference type="Pfam" id="PF12849"/>
    </source>
</evidence>
<reference evidence="4 5" key="1">
    <citation type="journal article" date="2016" name="Environ. Microbiol.">
        <title>New Methyloceanibacter diversity from North Sea sediments includes methanotroph containing solely the soluble methane monooxygenase.</title>
        <authorList>
            <person name="Vekeman B."/>
            <person name="Kerckhof F.M."/>
            <person name="Cremers G."/>
            <person name="de Vos P."/>
            <person name="Vandamme P."/>
            <person name="Boon N."/>
            <person name="Op den Camp H.J."/>
            <person name="Heylen K."/>
        </authorList>
    </citation>
    <scope>NUCLEOTIDE SEQUENCE [LARGE SCALE GENOMIC DNA]</scope>
    <source>
        <strain evidence="4 5">R-67177</strain>
    </source>
</reference>